<feature type="compositionally biased region" description="Basic and acidic residues" evidence="1">
    <location>
        <begin position="69"/>
        <end position="86"/>
    </location>
</feature>
<reference evidence="2" key="1">
    <citation type="submission" date="2015-09" db="EMBL/GenBank/DDBJ databases">
        <title>De novo assembly of Pectinophora gossypiella (Pink Bollworm) gut transcriptome.</title>
        <authorList>
            <person name="Tassone E.E."/>
        </authorList>
    </citation>
    <scope>NUCLEOTIDE SEQUENCE</scope>
</reference>
<evidence type="ECO:0000313" key="2">
    <source>
        <dbReference type="EMBL" id="JAT85012.1"/>
    </source>
</evidence>
<feature type="region of interest" description="Disordered" evidence="1">
    <location>
        <begin position="176"/>
        <end position="214"/>
    </location>
</feature>
<feature type="non-terminal residue" evidence="2">
    <location>
        <position position="214"/>
    </location>
</feature>
<feature type="compositionally biased region" description="Basic residues" evidence="1">
    <location>
        <begin position="88"/>
        <end position="97"/>
    </location>
</feature>
<organism evidence="2">
    <name type="scientific">Pectinophora gossypiella</name>
    <name type="common">Cotton pink bollworm</name>
    <name type="synonym">Depressaria gossypiella</name>
    <dbReference type="NCBI Taxonomy" id="13191"/>
    <lineage>
        <taxon>Eukaryota</taxon>
        <taxon>Metazoa</taxon>
        <taxon>Ecdysozoa</taxon>
        <taxon>Arthropoda</taxon>
        <taxon>Hexapoda</taxon>
        <taxon>Insecta</taxon>
        <taxon>Pterygota</taxon>
        <taxon>Neoptera</taxon>
        <taxon>Endopterygota</taxon>
        <taxon>Lepidoptera</taxon>
        <taxon>Glossata</taxon>
        <taxon>Ditrysia</taxon>
        <taxon>Gelechioidea</taxon>
        <taxon>Gelechiidae</taxon>
        <taxon>Apatetrinae</taxon>
        <taxon>Pectinophora</taxon>
    </lineage>
</organism>
<evidence type="ECO:0000256" key="1">
    <source>
        <dbReference type="SAM" id="MobiDB-lite"/>
    </source>
</evidence>
<feature type="compositionally biased region" description="Pro residues" evidence="1">
    <location>
        <begin position="204"/>
        <end position="214"/>
    </location>
</feature>
<sequence>VHEHDSLLRGSEPGLPEHERDAAWMQFQQEHAHKQMQNQLVSSLSLYLPHLKAPETQNDPEPGPSNVDLKQEIQTEDSNKVEDSKPGPKSKKGKKAATAKAEKSETVVNDKDQDIQEKMVGRIMDLLIKHNFQDNQFPQDVSELVSTVRNIVTNGKVPKGQFNNELAKSIANVLLMKDDTPPTSTPCSSRKRGRPRKKVAQKPETPPPPPPPPQ</sequence>
<dbReference type="EMBL" id="GDQN01006042">
    <property type="protein sequence ID" value="JAT85012.1"/>
    <property type="molecule type" value="Transcribed_RNA"/>
</dbReference>
<dbReference type="AlphaFoldDB" id="A0A1E1WDD2"/>
<feature type="compositionally biased region" description="Basic and acidic residues" evidence="1">
    <location>
        <begin position="100"/>
        <end position="113"/>
    </location>
</feature>
<feature type="region of interest" description="Disordered" evidence="1">
    <location>
        <begin position="51"/>
        <end position="113"/>
    </location>
</feature>
<feature type="compositionally biased region" description="Basic residues" evidence="1">
    <location>
        <begin position="189"/>
        <end position="200"/>
    </location>
</feature>
<protein>
    <submittedName>
        <fullName evidence="2">Uncharacterized protein</fullName>
    </submittedName>
</protein>
<name>A0A1E1WDD2_PECGO</name>
<proteinExistence type="predicted"/>
<accession>A0A1E1WDD2</accession>
<gene>
    <name evidence="2" type="ORF">g.1660</name>
</gene>
<dbReference type="OrthoDB" id="2020972at2759"/>
<feature type="non-terminal residue" evidence="2">
    <location>
        <position position="1"/>
    </location>
</feature>